<name>A0A918B661_9ACTN</name>
<keyword evidence="3" id="KW-1185">Reference proteome</keyword>
<feature type="region of interest" description="Disordered" evidence="1">
    <location>
        <begin position="1"/>
        <end position="30"/>
    </location>
</feature>
<evidence type="ECO:0000313" key="3">
    <source>
        <dbReference type="Proteomes" id="UP000654123"/>
    </source>
</evidence>
<comment type="caution">
    <text evidence="2">The sequence shown here is derived from an EMBL/GenBank/DDBJ whole genome shotgun (WGS) entry which is preliminary data.</text>
</comment>
<evidence type="ECO:0000256" key="1">
    <source>
        <dbReference type="SAM" id="MobiDB-lite"/>
    </source>
</evidence>
<evidence type="ECO:0000313" key="2">
    <source>
        <dbReference type="EMBL" id="GGQ24449.1"/>
    </source>
</evidence>
<reference evidence="2" key="1">
    <citation type="journal article" date="2014" name="Int. J. Syst. Evol. Microbiol.">
        <title>Complete genome sequence of Corynebacterium casei LMG S-19264T (=DSM 44701T), isolated from a smear-ripened cheese.</title>
        <authorList>
            <consortium name="US DOE Joint Genome Institute (JGI-PGF)"/>
            <person name="Walter F."/>
            <person name="Albersmeier A."/>
            <person name="Kalinowski J."/>
            <person name="Ruckert C."/>
        </authorList>
    </citation>
    <scope>NUCLEOTIDE SEQUENCE</scope>
    <source>
        <strain evidence="2">JCM 4335</strain>
    </source>
</reference>
<accession>A0A918B661</accession>
<dbReference type="Proteomes" id="UP000654123">
    <property type="component" value="Unassembled WGS sequence"/>
</dbReference>
<dbReference type="AlphaFoldDB" id="A0A918B661"/>
<organism evidence="2 3">
    <name type="scientific">Streptomyces roseolilacinus</name>
    <dbReference type="NCBI Taxonomy" id="66904"/>
    <lineage>
        <taxon>Bacteria</taxon>
        <taxon>Bacillati</taxon>
        <taxon>Actinomycetota</taxon>
        <taxon>Actinomycetes</taxon>
        <taxon>Kitasatosporales</taxon>
        <taxon>Streptomycetaceae</taxon>
        <taxon>Streptomyces</taxon>
    </lineage>
</organism>
<sequence length="106" mass="10952">MLVRVSSLSGAGRGAGAWAHADAPGPGGRDRKCVRPALLRHRHRSFFLDTVGRHALKPDLVHHLPTPRDGVLRQAMVPASGIGALAESVDTARGTGVGGNAHGGQV</sequence>
<dbReference type="EMBL" id="BMSV01000011">
    <property type="protein sequence ID" value="GGQ24449.1"/>
    <property type="molecule type" value="Genomic_DNA"/>
</dbReference>
<proteinExistence type="predicted"/>
<reference evidence="2" key="2">
    <citation type="submission" date="2020-09" db="EMBL/GenBank/DDBJ databases">
        <authorList>
            <person name="Sun Q."/>
            <person name="Ohkuma M."/>
        </authorList>
    </citation>
    <scope>NUCLEOTIDE SEQUENCE</scope>
    <source>
        <strain evidence="2">JCM 4335</strain>
    </source>
</reference>
<protein>
    <submittedName>
        <fullName evidence="2">Uncharacterized protein</fullName>
    </submittedName>
</protein>
<gene>
    <name evidence="2" type="ORF">GCM10010249_48900</name>
</gene>